<feature type="non-terminal residue" evidence="1">
    <location>
        <position position="1"/>
    </location>
</feature>
<keyword evidence="2" id="KW-1185">Reference proteome</keyword>
<proteinExistence type="predicted"/>
<dbReference type="Proteomes" id="UP001152795">
    <property type="component" value="Unassembled WGS sequence"/>
</dbReference>
<gene>
    <name evidence="1" type="ORF">PACLA_8A037802</name>
</gene>
<reference evidence="1" key="1">
    <citation type="submission" date="2020-04" db="EMBL/GenBank/DDBJ databases">
        <authorList>
            <person name="Alioto T."/>
            <person name="Alioto T."/>
            <person name="Gomez Garrido J."/>
        </authorList>
    </citation>
    <scope>NUCLEOTIDE SEQUENCE</scope>
    <source>
        <strain evidence="1">A484AB</strain>
    </source>
</reference>
<comment type="caution">
    <text evidence="1">The sequence shown here is derived from an EMBL/GenBank/DDBJ whole genome shotgun (WGS) entry which is preliminary data.</text>
</comment>
<dbReference type="AlphaFoldDB" id="A0A6S7JWH8"/>
<protein>
    <submittedName>
        <fullName evidence="1">Uncharacterized protein</fullName>
    </submittedName>
</protein>
<organism evidence="1 2">
    <name type="scientific">Paramuricea clavata</name>
    <name type="common">Red gorgonian</name>
    <name type="synonym">Violescent sea-whip</name>
    <dbReference type="NCBI Taxonomy" id="317549"/>
    <lineage>
        <taxon>Eukaryota</taxon>
        <taxon>Metazoa</taxon>
        <taxon>Cnidaria</taxon>
        <taxon>Anthozoa</taxon>
        <taxon>Octocorallia</taxon>
        <taxon>Malacalcyonacea</taxon>
        <taxon>Plexauridae</taxon>
        <taxon>Paramuricea</taxon>
    </lineage>
</organism>
<accession>A0A6S7JWH8</accession>
<dbReference type="EMBL" id="CACRXK020010952">
    <property type="protein sequence ID" value="CAB4020431.1"/>
    <property type="molecule type" value="Genomic_DNA"/>
</dbReference>
<name>A0A6S7JWH8_PARCT</name>
<evidence type="ECO:0000313" key="1">
    <source>
        <dbReference type="EMBL" id="CAB4020431.1"/>
    </source>
</evidence>
<evidence type="ECO:0000313" key="2">
    <source>
        <dbReference type="Proteomes" id="UP001152795"/>
    </source>
</evidence>
<sequence>GLSLQDHSDVQIECFQNMLTLFLLARTVLVPYDYRIHGSILEKLELNSITP</sequence>